<protein>
    <submittedName>
        <fullName evidence="1">Uncharacterized protein</fullName>
    </submittedName>
</protein>
<proteinExistence type="predicted"/>
<sequence length="105" mass="11059">MTVDGDTGQIMIQWNADDFGGSGAHQNATIIIDEAIDFAHNGESGTTYEVSMADDNLSGDANIAFTNVTEPIVLAEGDSTTAGLEITTSDSSIENEMVTLEITEQ</sequence>
<accession>A0A4V1FXY3</accession>
<organism evidence="1 2">
    <name type="scientific">Natrinema versiforme</name>
    <dbReference type="NCBI Taxonomy" id="88724"/>
    <lineage>
        <taxon>Archaea</taxon>
        <taxon>Methanobacteriati</taxon>
        <taxon>Methanobacteriota</taxon>
        <taxon>Stenosarchaea group</taxon>
        <taxon>Halobacteria</taxon>
        <taxon>Halobacteriales</taxon>
        <taxon>Natrialbaceae</taxon>
        <taxon>Natrinema</taxon>
    </lineage>
</organism>
<dbReference type="Proteomes" id="UP000302218">
    <property type="component" value="Chromosome"/>
</dbReference>
<gene>
    <name evidence="1" type="ORF">FEJ81_01765</name>
</gene>
<evidence type="ECO:0000313" key="2">
    <source>
        <dbReference type="Proteomes" id="UP000302218"/>
    </source>
</evidence>
<evidence type="ECO:0000313" key="1">
    <source>
        <dbReference type="EMBL" id="QCS41134.1"/>
    </source>
</evidence>
<dbReference type="KEGG" id="nvr:FEJ81_01765"/>
<dbReference type="AlphaFoldDB" id="A0A4V1FXY3"/>
<dbReference type="RefSeq" id="WP_138243650.1">
    <property type="nucleotide sequence ID" value="NZ_CP040330.1"/>
</dbReference>
<name>A0A4V1FXY3_9EURY</name>
<dbReference type="EMBL" id="CP040330">
    <property type="protein sequence ID" value="QCS41134.1"/>
    <property type="molecule type" value="Genomic_DNA"/>
</dbReference>
<dbReference type="GeneID" id="40263958"/>
<reference evidence="2" key="1">
    <citation type="submission" date="2019-05" db="EMBL/GenBank/DDBJ databases">
        <title>Genome sequence and methylation pattern of the halophilic Archaeon Natrinema versiforme BOL5-4.</title>
        <authorList>
            <person name="DasSarma P."/>
            <person name="Anton B.P."/>
            <person name="DasSarma S.L."/>
            <person name="Martinez F.L."/>
            <person name="Guzman D."/>
            <person name="Roberts R.J."/>
            <person name="DasSarma S."/>
        </authorList>
    </citation>
    <scope>NUCLEOTIDE SEQUENCE [LARGE SCALE GENOMIC DNA]</scope>
    <source>
        <strain evidence="2">BOL5-4</strain>
    </source>
</reference>